<feature type="domain" description="Siphovirus-type tail component RIFT-related" evidence="1">
    <location>
        <begin position="23"/>
        <end position="123"/>
    </location>
</feature>
<dbReference type="InterPro" id="IPR006520">
    <property type="entry name" value="Dit_BPSPP_N"/>
</dbReference>
<evidence type="ECO:0000259" key="1">
    <source>
        <dbReference type="Pfam" id="PF05709"/>
    </source>
</evidence>
<dbReference type="Pfam" id="PF05709">
    <property type="entry name" value="Sipho_tail"/>
    <property type="match status" value="1"/>
</dbReference>
<name>A0A9W7QKU9_BACCE</name>
<accession>A0A9W7QKU9</accession>
<dbReference type="Gene3D" id="2.60.120.860">
    <property type="match status" value="1"/>
</dbReference>
<gene>
    <name evidence="3" type="ORF">F8172_00235</name>
</gene>
<proteinExistence type="predicted"/>
<dbReference type="EMBL" id="WBPP01000001">
    <property type="protein sequence ID" value="KAB2400740.1"/>
    <property type="molecule type" value="Genomic_DNA"/>
</dbReference>
<dbReference type="Pfam" id="PF22768">
    <property type="entry name" value="SPP1_Dit"/>
    <property type="match status" value="1"/>
</dbReference>
<reference evidence="3 4" key="1">
    <citation type="submission" date="2019-10" db="EMBL/GenBank/DDBJ databases">
        <title>Bacillus from the desert of Cuatro Cinegas, Coahuila.</title>
        <authorList>
            <person name="Olmedo-Alvarez G."/>
            <person name="Saldana S."/>
            <person name="Barcelo D."/>
        </authorList>
    </citation>
    <scope>NUCLEOTIDE SEQUENCE [LARGE SCALE GENOMIC DNA]</scope>
    <source>
        <strain evidence="3 4">CH417_13T</strain>
    </source>
</reference>
<dbReference type="RefSeq" id="WP_151521478.1">
    <property type="nucleotide sequence ID" value="NZ_WBPL01000011.1"/>
</dbReference>
<sequence length="502" mass="57168">MSEFQSFTFNNQRRDYIVMPIGRKRPAWAPVKRNFLNIPGHPGSMLLNTEIEARQIDVPLIVKGENIGDLQKIKEDLADWLVTERECELVFDDEPDRTYLVVVDGSFDAEELVNRGKGTVTFIAPMPYKLGKVKKHKFAKEGVTELTSSFENTGTEETPPRIEINVKQPATFLDVFFDESPGNRNYFRLGHPLTVMQKPAQQRERVMWDDMSTVIGWTPIKGTFDDMQGTGELKVKDGTGLYCPYYGEEGTAGFHGGLAKKNIPGGPLQDFELEAWVHLQSRNADQMGRVEIILLDETGNMVAQLNMNDLYWEAEITKAHVTLGDNAVPGSRRLLVDTSGAHPNTFNQFYGKLRIARRGREWSVYVARFLDGTEIDDASLVERWMDTNEIDKQNPMTSRKVAQVMIAICRWDRNTPVYTMQIDDLKIWKLNNIDYDAVPYILDAGDKVVIDSEHGHVTINGANAIDLKEVVSEFPWIVRGENRIDIRPTDLEATISYRERFK</sequence>
<dbReference type="AlphaFoldDB" id="A0A9W7QKU9"/>
<evidence type="ECO:0000313" key="3">
    <source>
        <dbReference type="EMBL" id="KAB2400740.1"/>
    </source>
</evidence>
<dbReference type="NCBIfam" id="TIGR01633">
    <property type="entry name" value="phi3626_gp14_N"/>
    <property type="match status" value="1"/>
</dbReference>
<comment type="caution">
    <text evidence="3">The sequence shown here is derived from an EMBL/GenBank/DDBJ whole genome shotgun (WGS) entry which is preliminary data.</text>
</comment>
<dbReference type="Gene3D" id="2.40.30.200">
    <property type="match status" value="1"/>
</dbReference>
<dbReference type="Proteomes" id="UP000475765">
    <property type="component" value="Unassembled WGS sequence"/>
</dbReference>
<evidence type="ECO:0000313" key="4">
    <source>
        <dbReference type="Proteomes" id="UP000475765"/>
    </source>
</evidence>
<organism evidence="3 4">
    <name type="scientific">Bacillus cereus</name>
    <dbReference type="NCBI Taxonomy" id="1396"/>
    <lineage>
        <taxon>Bacteria</taxon>
        <taxon>Bacillati</taxon>
        <taxon>Bacillota</taxon>
        <taxon>Bacilli</taxon>
        <taxon>Bacillales</taxon>
        <taxon>Bacillaceae</taxon>
        <taxon>Bacillus</taxon>
        <taxon>Bacillus cereus group</taxon>
    </lineage>
</organism>
<dbReference type="InterPro" id="IPR008841">
    <property type="entry name" value="Siphovirus-type_tail_N"/>
</dbReference>
<feature type="domain" description="Siphovirus-type tail component C-terminal" evidence="2">
    <location>
        <begin position="419"/>
        <end position="501"/>
    </location>
</feature>
<protein>
    <submittedName>
        <fullName evidence="3">Phage tail family protein</fullName>
    </submittedName>
</protein>
<dbReference type="InterPro" id="IPR054738">
    <property type="entry name" value="Siphovirus-type_tail_C"/>
</dbReference>
<evidence type="ECO:0000259" key="2">
    <source>
        <dbReference type="Pfam" id="PF22768"/>
    </source>
</evidence>